<evidence type="ECO:0000256" key="1">
    <source>
        <dbReference type="ARBA" id="ARBA00023125"/>
    </source>
</evidence>
<dbReference type="Proteomes" id="UP000289841">
    <property type="component" value="Chromosome"/>
</dbReference>
<dbReference type="EMBL" id="LR215048">
    <property type="protein sequence ID" value="VEU81242.1"/>
    <property type="molecule type" value="Genomic_DNA"/>
</dbReference>
<dbReference type="PANTHER" id="PTHR43479:SF11">
    <property type="entry name" value="ACREF_ENVCD OPERON REPRESSOR-RELATED"/>
    <property type="match status" value="1"/>
</dbReference>
<dbReference type="InterPro" id="IPR050624">
    <property type="entry name" value="HTH-type_Tx_Regulator"/>
</dbReference>
<dbReference type="GO" id="GO:0003677">
    <property type="term" value="F:DNA binding"/>
    <property type="evidence" value="ECO:0007669"/>
    <property type="project" value="UniProtKB-UniRule"/>
</dbReference>
<reference evidence="4 5" key="1">
    <citation type="submission" date="2019-01" db="EMBL/GenBank/DDBJ databases">
        <authorList>
            <consortium name="Pathogen Informatics"/>
        </authorList>
    </citation>
    <scope>NUCLEOTIDE SEQUENCE [LARGE SCALE GENOMIC DNA]</scope>
    <source>
        <strain evidence="4 5">NCTC10138</strain>
    </source>
</reference>
<keyword evidence="5" id="KW-1185">Reference proteome</keyword>
<dbReference type="SUPFAM" id="SSF46689">
    <property type="entry name" value="Homeodomain-like"/>
    <property type="match status" value="1"/>
</dbReference>
<feature type="domain" description="HTH tetR-type" evidence="3">
    <location>
        <begin position="11"/>
        <end position="71"/>
    </location>
</feature>
<name>A0A449BFL8_HAPAX</name>
<dbReference type="RefSeq" id="WP_026390258.1">
    <property type="nucleotide sequence ID" value="NZ_LR215048.1"/>
</dbReference>
<evidence type="ECO:0000259" key="3">
    <source>
        <dbReference type="PROSITE" id="PS50977"/>
    </source>
</evidence>
<dbReference type="InterPro" id="IPR036271">
    <property type="entry name" value="Tet_transcr_reg_TetR-rel_C_sf"/>
</dbReference>
<dbReference type="PROSITE" id="PS50977">
    <property type="entry name" value="HTH_TETR_2"/>
    <property type="match status" value="1"/>
</dbReference>
<evidence type="ECO:0000256" key="2">
    <source>
        <dbReference type="PROSITE-ProRule" id="PRU00335"/>
    </source>
</evidence>
<evidence type="ECO:0000313" key="5">
    <source>
        <dbReference type="Proteomes" id="UP000289841"/>
    </source>
</evidence>
<dbReference type="PANTHER" id="PTHR43479">
    <property type="entry name" value="ACREF/ENVCD OPERON REPRESSOR-RELATED"/>
    <property type="match status" value="1"/>
</dbReference>
<sequence length="194" mass="21975">MQEQRFENMREEAKSKIKDAGLLLFSTKGFTQVSIQDIAKSANISTGLMYRYYKSKKDLFEELVFEATSSMDFLPQMIEYIKDPKIVVLELVSGMLNSMTESFKTARLLSLMSLAFLNDSIDNRDFIMEKFSNLYVQLSKVLEEGQKSGVFRSGNALAMATHLFTTIQGVANAQLVNENYVLPSVDMITAFIIK</sequence>
<gene>
    <name evidence="4" type="primary">icaR</name>
    <name evidence="4" type="ORF">NCTC10138_01640</name>
</gene>
<dbReference type="InterPro" id="IPR001647">
    <property type="entry name" value="HTH_TetR"/>
</dbReference>
<dbReference type="SUPFAM" id="SSF48498">
    <property type="entry name" value="Tetracyclin repressor-like, C-terminal domain"/>
    <property type="match status" value="1"/>
</dbReference>
<feature type="DNA-binding region" description="H-T-H motif" evidence="2">
    <location>
        <begin position="34"/>
        <end position="53"/>
    </location>
</feature>
<dbReference type="Pfam" id="PF00440">
    <property type="entry name" value="TetR_N"/>
    <property type="match status" value="1"/>
</dbReference>
<dbReference type="PRINTS" id="PR00455">
    <property type="entry name" value="HTHTETR"/>
</dbReference>
<dbReference type="KEGG" id="aaxa:NCTC10138_01640"/>
<keyword evidence="1 2" id="KW-0238">DNA-binding</keyword>
<dbReference type="Gene3D" id="1.10.357.10">
    <property type="entry name" value="Tetracycline Repressor, domain 2"/>
    <property type="match status" value="1"/>
</dbReference>
<accession>A0A449BFL8</accession>
<dbReference type="AlphaFoldDB" id="A0A449BFL8"/>
<dbReference type="InterPro" id="IPR009057">
    <property type="entry name" value="Homeodomain-like_sf"/>
</dbReference>
<organism evidence="4 5">
    <name type="scientific">Haploplasma axanthum</name>
    <name type="common">Acholeplasma axanthum</name>
    <dbReference type="NCBI Taxonomy" id="29552"/>
    <lineage>
        <taxon>Bacteria</taxon>
        <taxon>Bacillati</taxon>
        <taxon>Mycoplasmatota</taxon>
        <taxon>Mollicutes</taxon>
        <taxon>Acholeplasmatales</taxon>
        <taxon>Acholeplasmataceae</taxon>
        <taxon>Haploplasma</taxon>
    </lineage>
</organism>
<protein>
    <submittedName>
        <fullName evidence="4">Intercellular adhesion protein R</fullName>
    </submittedName>
</protein>
<proteinExistence type="predicted"/>
<dbReference type="STRING" id="1278311.GCA_000428705_00615"/>
<evidence type="ECO:0000313" key="4">
    <source>
        <dbReference type="EMBL" id="VEU81242.1"/>
    </source>
</evidence>